<comment type="caution">
    <text evidence="1">The sequence shown here is derived from an EMBL/GenBank/DDBJ whole genome shotgun (WGS) entry which is preliminary data.</text>
</comment>
<dbReference type="AlphaFoldDB" id="A0A8G2BWE4"/>
<dbReference type="Proteomes" id="UP000236725">
    <property type="component" value="Unassembled WGS sequence"/>
</dbReference>
<accession>A0A8G2BWE4</accession>
<proteinExistence type="predicted"/>
<sequence length="74" mass="8470">MKIAKIIDTCTECPNSKRFIDDSANHGYVLICLKSKRLISINNVLNHQYGVDPVNIPEWCEMEDYKGENKPDSL</sequence>
<evidence type="ECO:0000313" key="1">
    <source>
        <dbReference type="EMBL" id="SEF86606.1"/>
    </source>
</evidence>
<name>A0A8G2BWE4_9BACT</name>
<gene>
    <name evidence="1" type="ORF">SAMN05444001_108126</name>
</gene>
<evidence type="ECO:0000313" key="2">
    <source>
        <dbReference type="Proteomes" id="UP000236725"/>
    </source>
</evidence>
<organism evidence="1 2">
    <name type="scientific">Parabacteroides chinchillae</name>
    <dbReference type="NCBI Taxonomy" id="871327"/>
    <lineage>
        <taxon>Bacteria</taxon>
        <taxon>Pseudomonadati</taxon>
        <taxon>Bacteroidota</taxon>
        <taxon>Bacteroidia</taxon>
        <taxon>Bacteroidales</taxon>
        <taxon>Tannerellaceae</taxon>
        <taxon>Parabacteroides</taxon>
    </lineage>
</organism>
<keyword evidence="2" id="KW-1185">Reference proteome</keyword>
<dbReference type="EMBL" id="FNVS01000008">
    <property type="protein sequence ID" value="SEF86606.1"/>
    <property type="molecule type" value="Genomic_DNA"/>
</dbReference>
<reference evidence="1 2" key="1">
    <citation type="submission" date="2016-10" db="EMBL/GenBank/DDBJ databases">
        <authorList>
            <person name="Varghese N."/>
            <person name="Submissions S."/>
        </authorList>
    </citation>
    <scope>NUCLEOTIDE SEQUENCE [LARGE SCALE GENOMIC DNA]</scope>
    <source>
        <strain evidence="1 2">DSM 29073</strain>
    </source>
</reference>
<protein>
    <submittedName>
        <fullName evidence="1">Uncharacterized protein</fullName>
    </submittedName>
</protein>